<dbReference type="EMBL" id="JAUEDM010000001">
    <property type="protein sequence ID" value="KAK3328882.1"/>
    <property type="molecule type" value="Genomic_DNA"/>
</dbReference>
<dbReference type="Proteomes" id="UP001283341">
    <property type="component" value="Unassembled WGS sequence"/>
</dbReference>
<evidence type="ECO:0000313" key="3">
    <source>
        <dbReference type="Proteomes" id="UP001283341"/>
    </source>
</evidence>
<organism evidence="2 3">
    <name type="scientific">Apodospora peruviana</name>
    <dbReference type="NCBI Taxonomy" id="516989"/>
    <lineage>
        <taxon>Eukaryota</taxon>
        <taxon>Fungi</taxon>
        <taxon>Dikarya</taxon>
        <taxon>Ascomycota</taxon>
        <taxon>Pezizomycotina</taxon>
        <taxon>Sordariomycetes</taxon>
        <taxon>Sordariomycetidae</taxon>
        <taxon>Sordariales</taxon>
        <taxon>Lasiosphaeriaceae</taxon>
        <taxon>Apodospora</taxon>
    </lineage>
</organism>
<sequence>MILDLLSRNHLHMPFISSYTPAEYLVPPTPSLMYLSYITLNVSLPPSISHVFLWCLCLYLLFLVGKQHSDQNGLDGNRKIFLVLGIVRGSHCFGLVIGVSFLLVFATSSRCLVLRLGSTVIMNECNRHIFYLTGLPHP</sequence>
<evidence type="ECO:0008006" key="4">
    <source>
        <dbReference type="Google" id="ProtNLM"/>
    </source>
</evidence>
<reference evidence="2" key="1">
    <citation type="journal article" date="2023" name="Mol. Phylogenet. Evol.">
        <title>Genome-scale phylogeny and comparative genomics of the fungal order Sordariales.</title>
        <authorList>
            <person name="Hensen N."/>
            <person name="Bonometti L."/>
            <person name="Westerberg I."/>
            <person name="Brannstrom I.O."/>
            <person name="Guillou S."/>
            <person name="Cros-Aarteil S."/>
            <person name="Calhoun S."/>
            <person name="Haridas S."/>
            <person name="Kuo A."/>
            <person name="Mondo S."/>
            <person name="Pangilinan J."/>
            <person name="Riley R."/>
            <person name="LaButti K."/>
            <person name="Andreopoulos B."/>
            <person name="Lipzen A."/>
            <person name="Chen C."/>
            <person name="Yan M."/>
            <person name="Daum C."/>
            <person name="Ng V."/>
            <person name="Clum A."/>
            <person name="Steindorff A."/>
            <person name="Ohm R.A."/>
            <person name="Martin F."/>
            <person name="Silar P."/>
            <person name="Natvig D.O."/>
            <person name="Lalanne C."/>
            <person name="Gautier V."/>
            <person name="Ament-Velasquez S.L."/>
            <person name="Kruys A."/>
            <person name="Hutchinson M.I."/>
            <person name="Powell A.J."/>
            <person name="Barry K."/>
            <person name="Miller A.N."/>
            <person name="Grigoriev I.V."/>
            <person name="Debuchy R."/>
            <person name="Gladieux P."/>
            <person name="Hiltunen Thoren M."/>
            <person name="Johannesson H."/>
        </authorList>
    </citation>
    <scope>NUCLEOTIDE SEQUENCE</scope>
    <source>
        <strain evidence="2">CBS 118394</strain>
    </source>
</reference>
<feature type="transmembrane region" description="Helical" evidence="1">
    <location>
        <begin position="81"/>
        <end position="106"/>
    </location>
</feature>
<accession>A0AAE0IPP0</accession>
<keyword evidence="1" id="KW-0812">Transmembrane</keyword>
<proteinExistence type="predicted"/>
<feature type="transmembrane region" description="Helical" evidence="1">
    <location>
        <begin position="34"/>
        <end position="61"/>
    </location>
</feature>
<gene>
    <name evidence="2" type="ORF">B0H66DRAFT_5154</name>
</gene>
<keyword evidence="1" id="KW-0472">Membrane</keyword>
<protein>
    <recommendedName>
        <fullName evidence="4">Transmembrane protein</fullName>
    </recommendedName>
</protein>
<reference evidence="2" key="2">
    <citation type="submission" date="2023-06" db="EMBL/GenBank/DDBJ databases">
        <authorList>
            <consortium name="Lawrence Berkeley National Laboratory"/>
            <person name="Haridas S."/>
            <person name="Hensen N."/>
            <person name="Bonometti L."/>
            <person name="Westerberg I."/>
            <person name="Brannstrom I.O."/>
            <person name="Guillou S."/>
            <person name="Cros-Aarteil S."/>
            <person name="Calhoun S."/>
            <person name="Kuo A."/>
            <person name="Mondo S."/>
            <person name="Pangilinan J."/>
            <person name="Riley R."/>
            <person name="Labutti K."/>
            <person name="Andreopoulos B."/>
            <person name="Lipzen A."/>
            <person name="Chen C."/>
            <person name="Yanf M."/>
            <person name="Daum C."/>
            <person name="Ng V."/>
            <person name="Clum A."/>
            <person name="Steindorff A."/>
            <person name="Ohm R."/>
            <person name="Martin F."/>
            <person name="Silar P."/>
            <person name="Natvig D."/>
            <person name="Lalanne C."/>
            <person name="Gautier V."/>
            <person name="Ament-Velasquez S.L."/>
            <person name="Kruys A."/>
            <person name="Hutchinson M.I."/>
            <person name="Powell A.J."/>
            <person name="Barry K."/>
            <person name="Miller A.N."/>
            <person name="Grigoriev I.V."/>
            <person name="Debuchy R."/>
            <person name="Gladieux P."/>
            <person name="Thoren M.H."/>
            <person name="Johannesson H."/>
        </authorList>
    </citation>
    <scope>NUCLEOTIDE SEQUENCE</scope>
    <source>
        <strain evidence="2">CBS 118394</strain>
    </source>
</reference>
<evidence type="ECO:0000313" key="2">
    <source>
        <dbReference type="EMBL" id="KAK3328882.1"/>
    </source>
</evidence>
<name>A0AAE0IPP0_9PEZI</name>
<keyword evidence="1" id="KW-1133">Transmembrane helix</keyword>
<keyword evidence="3" id="KW-1185">Reference proteome</keyword>
<evidence type="ECO:0000256" key="1">
    <source>
        <dbReference type="SAM" id="Phobius"/>
    </source>
</evidence>
<comment type="caution">
    <text evidence="2">The sequence shown here is derived from an EMBL/GenBank/DDBJ whole genome shotgun (WGS) entry which is preliminary data.</text>
</comment>
<dbReference type="AlphaFoldDB" id="A0AAE0IPP0"/>